<evidence type="ECO:0000256" key="1">
    <source>
        <dbReference type="SAM" id="Coils"/>
    </source>
</evidence>
<protein>
    <recommendedName>
        <fullName evidence="4">F-box domain-containing protein</fullName>
    </recommendedName>
</protein>
<name>A0A167IK34_CALVF</name>
<evidence type="ECO:0000313" key="2">
    <source>
        <dbReference type="EMBL" id="KZO92720.1"/>
    </source>
</evidence>
<sequence length="448" mass="51228">MSSQPTRIRQLQNALTAGNAFKIALAAVETLHPTTGRSCHDTDADTVQILDDVKRLKNDLQSLMQQINETRNVLLSPIYRLHDDVLQDIFLMCTVVQPWKLVMQPEVVAQDTMDSISIAQVSRRWRNVALRSPAMWTNIELGPITWPQTLLSENPWHPGVLEEEGLRLQNWSRNETFLERSKKAALYIKLEYRGPLEEQVSDLFSKANEHRTGPRFVQLDRDRLHPMDTNGTPRTFRCLEAVRDRAEYLSIDSSHQSGDFYSFVRSIICTPLSILEGLRLEGFHLPTKLMPESEYLNCRFLRLDWMTTTSALRLLSACPRLQEMVICVENSGRHLEDVHISVVELPSLRECSIKGKGGDFERLLIAIRAPTLHTLKCQARIWAETSSKENRRQDYEQISTTLRSFASTSGYSLQALSLTNLPLRFFPEILAVFPSLRSPPIFGERAQV</sequence>
<dbReference type="EMBL" id="KV417308">
    <property type="protein sequence ID" value="KZO92720.1"/>
    <property type="molecule type" value="Genomic_DNA"/>
</dbReference>
<dbReference type="STRING" id="1330018.A0A167IK34"/>
<keyword evidence="1" id="KW-0175">Coiled coil</keyword>
<organism evidence="2 3">
    <name type="scientific">Calocera viscosa (strain TUFC12733)</name>
    <dbReference type="NCBI Taxonomy" id="1330018"/>
    <lineage>
        <taxon>Eukaryota</taxon>
        <taxon>Fungi</taxon>
        <taxon>Dikarya</taxon>
        <taxon>Basidiomycota</taxon>
        <taxon>Agaricomycotina</taxon>
        <taxon>Dacrymycetes</taxon>
        <taxon>Dacrymycetales</taxon>
        <taxon>Dacrymycetaceae</taxon>
        <taxon>Calocera</taxon>
    </lineage>
</organism>
<gene>
    <name evidence="2" type="ORF">CALVIDRAFT_301773</name>
</gene>
<keyword evidence="3" id="KW-1185">Reference proteome</keyword>
<feature type="coiled-coil region" evidence="1">
    <location>
        <begin position="46"/>
        <end position="73"/>
    </location>
</feature>
<dbReference type="Gene3D" id="1.20.1280.50">
    <property type="match status" value="1"/>
</dbReference>
<evidence type="ECO:0000313" key="3">
    <source>
        <dbReference type="Proteomes" id="UP000076738"/>
    </source>
</evidence>
<dbReference type="OrthoDB" id="3221235at2759"/>
<evidence type="ECO:0008006" key="4">
    <source>
        <dbReference type="Google" id="ProtNLM"/>
    </source>
</evidence>
<dbReference type="Proteomes" id="UP000076738">
    <property type="component" value="Unassembled WGS sequence"/>
</dbReference>
<dbReference type="AlphaFoldDB" id="A0A167IK34"/>
<proteinExistence type="predicted"/>
<accession>A0A167IK34</accession>
<reference evidence="2 3" key="1">
    <citation type="journal article" date="2016" name="Mol. Biol. Evol.">
        <title>Comparative Genomics of Early-Diverging Mushroom-Forming Fungi Provides Insights into the Origins of Lignocellulose Decay Capabilities.</title>
        <authorList>
            <person name="Nagy L.G."/>
            <person name="Riley R."/>
            <person name="Tritt A."/>
            <person name="Adam C."/>
            <person name="Daum C."/>
            <person name="Floudas D."/>
            <person name="Sun H."/>
            <person name="Yadav J.S."/>
            <person name="Pangilinan J."/>
            <person name="Larsson K.H."/>
            <person name="Matsuura K."/>
            <person name="Barry K."/>
            <person name="Labutti K."/>
            <person name="Kuo R."/>
            <person name="Ohm R.A."/>
            <person name="Bhattacharya S.S."/>
            <person name="Shirouzu T."/>
            <person name="Yoshinaga Y."/>
            <person name="Martin F.M."/>
            <person name="Grigoriev I.V."/>
            <person name="Hibbett D.S."/>
        </authorList>
    </citation>
    <scope>NUCLEOTIDE SEQUENCE [LARGE SCALE GENOMIC DNA]</scope>
    <source>
        <strain evidence="2 3">TUFC12733</strain>
    </source>
</reference>